<gene>
    <name evidence="3" type="ORF">SAMN05660686_04823</name>
</gene>
<evidence type="ECO:0000256" key="1">
    <source>
        <dbReference type="SAM" id="MobiDB-lite"/>
    </source>
</evidence>
<sequence>MNGGPADRDEPDPTPPSERRHADRVRLHGYAFKTGNAAYRVLDISLGGLRIAYGETEKPAPPGSEMVGVLTGGPARPLTLNTEIVWVDRNARQIGCTFPVLGHNIAGDLLEILL</sequence>
<comment type="caution">
    <text evidence="3">The sequence shown here is derived from an EMBL/GenBank/DDBJ whole genome shotgun (WGS) entry which is preliminary data.</text>
</comment>
<keyword evidence="4" id="KW-1185">Reference proteome</keyword>
<dbReference type="AlphaFoldDB" id="A0A8G2BMI3"/>
<evidence type="ECO:0000259" key="2">
    <source>
        <dbReference type="Pfam" id="PF07238"/>
    </source>
</evidence>
<dbReference type="EMBL" id="FNBW01000022">
    <property type="protein sequence ID" value="SDG55455.1"/>
    <property type="molecule type" value="Genomic_DNA"/>
</dbReference>
<feature type="region of interest" description="Disordered" evidence="1">
    <location>
        <begin position="1"/>
        <end position="24"/>
    </location>
</feature>
<dbReference type="RefSeq" id="WP_028795370.1">
    <property type="nucleotide sequence ID" value="NZ_FNBW01000022.1"/>
</dbReference>
<dbReference type="InterPro" id="IPR009875">
    <property type="entry name" value="PilZ_domain"/>
</dbReference>
<evidence type="ECO:0000313" key="4">
    <source>
        <dbReference type="Proteomes" id="UP000198615"/>
    </source>
</evidence>
<reference evidence="3 4" key="1">
    <citation type="submission" date="2016-10" db="EMBL/GenBank/DDBJ databases">
        <authorList>
            <person name="Varghese N."/>
            <person name="Submissions S."/>
        </authorList>
    </citation>
    <scope>NUCLEOTIDE SEQUENCE [LARGE SCALE GENOMIC DNA]</scope>
    <source>
        <strain evidence="3 4">DSM 18839</strain>
    </source>
</reference>
<dbReference type="Proteomes" id="UP000198615">
    <property type="component" value="Unassembled WGS sequence"/>
</dbReference>
<proteinExistence type="predicted"/>
<dbReference type="Gene3D" id="2.40.10.220">
    <property type="entry name" value="predicted glycosyltransferase like domains"/>
    <property type="match status" value="1"/>
</dbReference>
<evidence type="ECO:0000313" key="3">
    <source>
        <dbReference type="EMBL" id="SDG55455.1"/>
    </source>
</evidence>
<dbReference type="Pfam" id="PF07238">
    <property type="entry name" value="PilZ"/>
    <property type="match status" value="1"/>
</dbReference>
<accession>A0A8G2BMI3</accession>
<feature type="domain" description="PilZ" evidence="2">
    <location>
        <begin position="18"/>
        <end position="100"/>
    </location>
</feature>
<dbReference type="GO" id="GO:0035438">
    <property type="term" value="F:cyclic-di-GMP binding"/>
    <property type="evidence" value="ECO:0007669"/>
    <property type="project" value="InterPro"/>
</dbReference>
<dbReference type="SUPFAM" id="SSF141371">
    <property type="entry name" value="PilZ domain-like"/>
    <property type="match status" value="1"/>
</dbReference>
<name>A0A8G2BMI3_9PROT</name>
<organism evidence="3 4">
    <name type="scientific">Thalassobaculum litoreum DSM 18839</name>
    <dbReference type="NCBI Taxonomy" id="1123362"/>
    <lineage>
        <taxon>Bacteria</taxon>
        <taxon>Pseudomonadati</taxon>
        <taxon>Pseudomonadota</taxon>
        <taxon>Alphaproteobacteria</taxon>
        <taxon>Rhodospirillales</taxon>
        <taxon>Thalassobaculaceae</taxon>
        <taxon>Thalassobaculum</taxon>
    </lineage>
</organism>
<protein>
    <submittedName>
        <fullName evidence="3">PilZ domain-containing protein</fullName>
    </submittedName>
</protein>